<dbReference type="EMBL" id="UYSL01008599">
    <property type="protein sequence ID" value="VDL68103.1"/>
    <property type="molecule type" value="Genomic_DNA"/>
</dbReference>
<accession>A0A0N4XPR1</accession>
<organism evidence="3">
    <name type="scientific">Nippostrongylus brasiliensis</name>
    <name type="common">Rat hookworm</name>
    <dbReference type="NCBI Taxonomy" id="27835"/>
    <lineage>
        <taxon>Eukaryota</taxon>
        <taxon>Metazoa</taxon>
        <taxon>Ecdysozoa</taxon>
        <taxon>Nematoda</taxon>
        <taxon>Chromadorea</taxon>
        <taxon>Rhabditida</taxon>
        <taxon>Rhabditina</taxon>
        <taxon>Rhabditomorpha</taxon>
        <taxon>Strongyloidea</taxon>
        <taxon>Heligmosomidae</taxon>
        <taxon>Nippostrongylus</taxon>
    </lineage>
</organism>
<evidence type="ECO:0000313" key="1">
    <source>
        <dbReference type="EMBL" id="VDL68103.1"/>
    </source>
</evidence>
<reference evidence="1 2" key="2">
    <citation type="submission" date="2018-11" db="EMBL/GenBank/DDBJ databases">
        <authorList>
            <consortium name="Pathogen Informatics"/>
        </authorList>
    </citation>
    <scope>NUCLEOTIDE SEQUENCE [LARGE SCALE GENOMIC DNA]</scope>
</reference>
<proteinExistence type="predicted"/>
<name>A0A0N4XPR1_NIPBR</name>
<protein>
    <submittedName>
        <fullName evidence="3">BHLH domain-containing protein</fullName>
    </submittedName>
</protein>
<reference evidence="3" key="1">
    <citation type="submission" date="2017-02" db="UniProtKB">
        <authorList>
            <consortium name="WormBaseParasite"/>
        </authorList>
    </citation>
    <scope>IDENTIFICATION</scope>
</reference>
<dbReference type="Proteomes" id="UP000271162">
    <property type="component" value="Unassembled WGS sequence"/>
</dbReference>
<evidence type="ECO:0000313" key="3">
    <source>
        <dbReference type="WBParaSite" id="NBR_0000451301-mRNA-1"/>
    </source>
</evidence>
<evidence type="ECO:0000313" key="2">
    <source>
        <dbReference type="Proteomes" id="UP000271162"/>
    </source>
</evidence>
<dbReference type="WBParaSite" id="NBR_0000451301-mRNA-1">
    <property type="protein sequence ID" value="NBR_0000451301-mRNA-1"/>
    <property type="gene ID" value="NBR_0000451301"/>
</dbReference>
<sequence length="95" mass="10767">MDNQLRKCKRTITTCCKKLDTIINELRQGDSTIERRRAKGAIAQFETYIKKLEEAQEDYASTLDRGSNISDAESTDHEHYSAVAEAAWMAALDLI</sequence>
<dbReference type="AlphaFoldDB" id="A0A0N4XPR1"/>
<gene>
    <name evidence="1" type="ORF">NBR_LOCUS4514</name>
</gene>
<keyword evidence="2" id="KW-1185">Reference proteome</keyword>